<comment type="catalytic activity">
    <reaction evidence="4">
        <text>succinate semialdehyde + NADP(+) + H2O = succinate + NADPH + 2 H(+)</text>
        <dbReference type="Rhea" id="RHEA:13213"/>
        <dbReference type="ChEBI" id="CHEBI:15377"/>
        <dbReference type="ChEBI" id="CHEBI:15378"/>
        <dbReference type="ChEBI" id="CHEBI:30031"/>
        <dbReference type="ChEBI" id="CHEBI:57706"/>
        <dbReference type="ChEBI" id="CHEBI:57783"/>
        <dbReference type="ChEBI" id="CHEBI:58349"/>
        <dbReference type="EC" id="1.2.1.79"/>
    </reaction>
</comment>
<feature type="domain" description="Aldehyde dehydrogenase" evidence="9">
    <location>
        <begin position="48"/>
        <end position="502"/>
    </location>
</feature>
<dbReference type="AlphaFoldDB" id="A0A2A9EB45"/>
<dbReference type="Pfam" id="PF00171">
    <property type="entry name" value="Aldedh"/>
    <property type="match status" value="1"/>
</dbReference>
<dbReference type="FunFam" id="3.40.309.10:FF:000009">
    <property type="entry name" value="Aldehyde dehydrogenase A"/>
    <property type="match status" value="1"/>
</dbReference>
<keyword evidence="3 5" id="KW-0560">Oxidoreductase</keyword>
<evidence type="ECO:0000313" key="10">
    <source>
        <dbReference type="EMBL" id="PFG36287.1"/>
    </source>
</evidence>
<feature type="active site" evidence="6">
    <location>
        <position position="309"/>
    </location>
</feature>
<dbReference type="InterPro" id="IPR016162">
    <property type="entry name" value="Ald_DH_N"/>
</dbReference>
<dbReference type="InterPro" id="IPR012394">
    <property type="entry name" value="Aldehyde_DH_NAD(P)"/>
</dbReference>
<dbReference type="InterPro" id="IPR015590">
    <property type="entry name" value="Aldehyde_DH_dom"/>
</dbReference>
<dbReference type="FunFam" id="3.40.605.10:FF:000010">
    <property type="entry name" value="N-succinylglutamate 5-semialdehyde dehydrogenase"/>
    <property type="match status" value="1"/>
</dbReference>
<comment type="similarity">
    <text evidence="1 5 8">Belongs to the aldehyde dehydrogenase family.</text>
</comment>
<evidence type="ECO:0000256" key="1">
    <source>
        <dbReference type="ARBA" id="ARBA00009986"/>
    </source>
</evidence>
<proteinExistence type="inferred from homology"/>
<dbReference type="Gene3D" id="3.40.309.10">
    <property type="entry name" value="Aldehyde Dehydrogenase, Chain A, domain 2"/>
    <property type="match status" value="1"/>
</dbReference>
<evidence type="ECO:0000256" key="3">
    <source>
        <dbReference type="ARBA" id="ARBA00023002"/>
    </source>
</evidence>
<evidence type="ECO:0000256" key="7">
    <source>
        <dbReference type="PROSITE-ProRule" id="PRU10007"/>
    </source>
</evidence>
<organism evidence="10 11">
    <name type="scientific">Flavimobilis soli</name>
    <dbReference type="NCBI Taxonomy" id="442709"/>
    <lineage>
        <taxon>Bacteria</taxon>
        <taxon>Bacillati</taxon>
        <taxon>Actinomycetota</taxon>
        <taxon>Actinomycetes</taxon>
        <taxon>Micrococcales</taxon>
        <taxon>Jonesiaceae</taxon>
        <taxon>Flavimobilis</taxon>
    </lineage>
</organism>
<name>A0A2A9EB45_9MICO</name>
<dbReference type="Proteomes" id="UP000221394">
    <property type="component" value="Unassembled WGS sequence"/>
</dbReference>
<reference evidence="10 11" key="1">
    <citation type="submission" date="2017-10" db="EMBL/GenBank/DDBJ databases">
        <title>Sequencing the genomes of 1000 actinobacteria strains.</title>
        <authorList>
            <person name="Klenk H.-P."/>
        </authorList>
    </citation>
    <scope>NUCLEOTIDE SEQUENCE [LARGE SCALE GENOMIC DNA]</scope>
    <source>
        <strain evidence="10 11">DSM 21574</strain>
    </source>
</reference>
<dbReference type="OrthoDB" id="6882680at2"/>
<protein>
    <recommendedName>
        <fullName evidence="5">Aldehyde dehydrogenase</fullName>
    </recommendedName>
</protein>
<dbReference type="PIRSF" id="PIRSF036492">
    <property type="entry name" value="ALDH"/>
    <property type="match status" value="1"/>
</dbReference>
<keyword evidence="2" id="KW-0521">NADP</keyword>
<gene>
    <name evidence="10" type="ORF">ATL41_1004</name>
</gene>
<evidence type="ECO:0000256" key="4">
    <source>
        <dbReference type="ARBA" id="ARBA00048559"/>
    </source>
</evidence>
<comment type="caution">
    <text evidence="10">The sequence shown here is derived from an EMBL/GenBank/DDBJ whole genome shotgun (WGS) entry which is preliminary data.</text>
</comment>
<sequence length="542" mass="57377">MSNENTVPGGADSSSLVDVDEPTSTLILEPRDVAHLVARVVASPEGGTRLVHSPQTGAPIASVPRSTLEDVSTAVGRAREAQHEWAQRSATERARVLLALHDIVLAEQSTVLDLIQLENGKARASAFEEVADVAQVCRHYGVQGPRYLRPRRVTGMLPVLTTATVHRRPVGVVGVISPWNYPLTLALADALPALLAGNAVVLRPDEQASLTALWAADALARAGLPEGVLQVVTGGRDIGEALIDQVDHLVFTGSTATGRKVAQQAAGRLIGMTLELGGKNPLYVAADAHIESAVAGAVRACFSNTGQLCMSIERLLVHEAVADEFLDRFVDAVRELRVGPGLDYTHDMGSLTNEAQLERVSTHVDDAIARGARVLVGGVHRTDLGPLFYEPTVLSDVPADALCATEETFGPVVAVQRVRDDAEALRIMNVTEYGLNASVWTSSLRRGRELAAQVRAGSVGINDGYAAAWGSVGAPMGGFGQSGVGRRHGRESIEQMTEAQTVVGQRLVSHGASLDELFALPAGRGQEVLTAGLRALRSLRMP</sequence>
<evidence type="ECO:0000256" key="2">
    <source>
        <dbReference type="ARBA" id="ARBA00022857"/>
    </source>
</evidence>
<accession>A0A2A9EB45</accession>
<dbReference type="InterPro" id="IPR016163">
    <property type="entry name" value="Ald_DH_C"/>
</dbReference>
<dbReference type="NCBIfam" id="NF006916">
    <property type="entry name" value="PRK09407.1"/>
    <property type="match status" value="1"/>
</dbReference>
<feature type="active site" evidence="6 7">
    <location>
        <position position="275"/>
    </location>
</feature>
<dbReference type="RefSeq" id="WP_098457487.1">
    <property type="nucleotide sequence ID" value="NZ_PDJH01000001.1"/>
</dbReference>
<dbReference type="GO" id="GO:0036243">
    <property type="term" value="F:succinate-semialdehyde dehydrogenase (NADP+) activity"/>
    <property type="evidence" value="ECO:0007669"/>
    <property type="project" value="UniProtKB-EC"/>
</dbReference>
<dbReference type="PANTHER" id="PTHR11699">
    <property type="entry name" value="ALDEHYDE DEHYDROGENASE-RELATED"/>
    <property type="match status" value="1"/>
</dbReference>
<dbReference type="PROSITE" id="PS00687">
    <property type="entry name" value="ALDEHYDE_DEHYDR_GLU"/>
    <property type="match status" value="1"/>
</dbReference>
<dbReference type="Gene3D" id="3.40.605.10">
    <property type="entry name" value="Aldehyde Dehydrogenase, Chain A, domain 1"/>
    <property type="match status" value="1"/>
</dbReference>
<dbReference type="SUPFAM" id="SSF53720">
    <property type="entry name" value="ALDH-like"/>
    <property type="match status" value="1"/>
</dbReference>
<evidence type="ECO:0000256" key="5">
    <source>
        <dbReference type="PIRNR" id="PIRNR036492"/>
    </source>
</evidence>
<evidence type="ECO:0000259" key="9">
    <source>
        <dbReference type="Pfam" id="PF00171"/>
    </source>
</evidence>
<dbReference type="InterPro" id="IPR029510">
    <property type="entry name" value="Ald_DH_CS_GLU"/>
</dbReference>
<dbReference type="EMBL" id="PDJH01000001">
    <property type="protein sequence ID" value="PFG36287.1"/>
    <property type="molecule type" value="Genomic_DNA"/>
</dbReference>
<evidence type="ECO:0000256" key="8">
    <source>
        <dbReference type="RuleBase" id="RU003345"/>
    </source>
</evidence>
<dbReference type="InterPro" id="IPR016161">
    <property type="entry name" value="Ald_DH/histidinol_DH"/>
</dbReference>
<evidence type="ECO:0000256" key="6">
    <source>
        <dbReference type="PIRSR" id="PIRSR036492-1"/>
    </source>
</evidence>
<dbReference type="GO" id="GO:0006081">
    <property type="term" value="P:aldehyde metabolic process"/>
    <property type="evidence" value="ECO:0007669"/>
    <property type="project" value="InterPro"/>
</dbReference>
<keyword evidence="11" id="KW-1185">Reference proteome</keyword>
<evidence type="ECO:0000313" key="11">
    <source>
        <dbReference type="Proteomes" id="UP000221394"/>
    </source>
</evidence>